<dbReference type="Proteomes" id="UP000663852">
    <property type="component" value="Unassembled WGS sequence"/>
</dbReference>
<keyword evidence="3 6" id="KW-0812">Transmembrane</keyword>
<organism evidence="8 9">
    <name type="scientific">Adineta ricciae</name>
    <name type="common">Rotifer</name>
    <dbReference type="NCBI Taxonomy" id="249248"/>
    <lineage>
        <taxon>Eukaryota</taxon>
        <taxon>Metazoa</taxon>
        <taxon>Spiralia</taxon>
        <taxon>Gnathifera</taxon>
        <taxon>Rotifera</taxon>
        <taxon>Eurotatoria</taxon>
        <taxon>Bdelloidea</taxon>
        <taxon>Adinetida</taxon>
        <taxon>Adinetidae</taxon>
        <taxon>Adineta</taxon>
    </lineage>
</organism>
<sequence length="612" mass="69584">MSRIYSFENLPNEVIISIFEYLKATDNFYAFFNLNSRLRKLIKQNVWFSRLELRNDIDLFSELQCWYKNLDFTDDGQIFYLIPFNPLTIERHNVIERMVFKNISGIWTLFSTKERRNIALYIVGIMFYKFGLEAYNGAIITLATNRYDQDAFLHQNPSNTFERVGLLSGLNQASQCVGSILIAPLIKRWPTRTVLSVSIFTFGIFTAILMIIDCATGGYIKPRDFKPLNKNDFSYYGKYFTDGIIPIYCITGVTYGMVELIRRVIPRDIVGVSGTSGAFAAGLGLIPQLGNNYAFLITPIFFTISAIIWFFLSTDKFHEGAIDDEIVGNVEKQQGKNYLRSVINGFVAFGQSVYVGGKIVFTHRKFIWLFTGYSIALYAHRYLENGIAPQIARRYLGNSEWSQIIVGGSNFGELIGAFFVFLFTNIIKTPMPWLRIDALMLLIIWYIPFFYPPIGEVKYAWFIALTFIPISFGWAAGDVSLIAYIQSSLTHLETKTKNVSALGAVMAFLYSSYIILYAILNPILGKYIDYVYNSTGSVRPALFYTAAIQLTIILIIVFLSTFIPKGSFAFNPTLDDDDDTNEKKDISPTKININAENGDFGKTLPSEFVTYF</sequence>
<keyword evidence="5 6" id="KW-0472">Membrane</keyword>
<dbReference type="InterPro" id="IPR001810">
    <property type="entry name" value="F-box_dom"/>
</dbReference>
<feature type="transmembrane region" description="Helical" evidence="6">
    <location>
        <begin position="239"/>
        <end position="257"/>
    </location>
</feature>
<dbReference type="OrthoDB" id="5344169at2759"/>
<proteinExistence type="predicted"/>
<gene>
    <name evidence="8" type="ORF">EDS130_LOCUS20771</name>
</gene>
<dbReference type="GO" id="GO:0005886">
    <property type="term" value="C:plasma membrane"/>
    <property type="evidence" value="ECO:0007669"/>
    <property type="project" value="UniProtKB-SubCell"/>
</dbReference>
<dbReference type="PANTHER" id="PTHR23513:SF6">
    <property type="entry name" value="MAJOR FACILITATOR SUPERFAMILY ASSOCIATED DOMAIN-CONTAINING PROTEIN"/>
    <property type="match status" value="1"/>
</dbReference>
<name>A0A814Q7I8_ADIRI</name>
<feature type="transmembrane region" description="Helical" evidence="6">
    <location>
        <begin position="540"/>
        <end position="563"/>
    </location>
</feature>
<evidence type="ECO:0000256" key="2">
    <source>
        <dbReference type="ARBA" id="ARBA00022475"/>
    </source>
</evidence>
<comment type="caution">
    <text evidence="8">The sequence shown here is derived from an EMBL/GenBank/DDBJ whole genome shotgun (WGS) entry which is preliminary data.</text>
</comment>
<evidence type="ECO:0000256" key="6">
    <source>
        <dbReference type="SAM" id="Phobius"/>
    </source>
</evidence>
<dbReference type="AlphaFoldDB" id="A0A814Q7I8"/>
<comment type="subcellular location">
    <subcellularLocation>
        <location evidence="1">Cell membrane</location>
        <topology evidence="1">Multi-pass membrane protein</topology>
    </subcellularLocation>
</comment>
<feature type="transmembrane region" description="Helical" evidence="6">
    <location>
        <begin position="193"/>
        <end position="219"/>
    </location>
</feature>
<evidence type="ECO:0000313" key="9">
    <source>
        <dbReference type="Proteomes" id="UP000663852"/>
    </source>
</evidence>
<feature type="transmembrane region" description="Helical" evidence="6">
    <location>
        <begin position="499"/>
        <end position="520"/>
    </location>
</feature>
<protein>
    <recommendedName>
        <fullName evidence="7">F-box domain-containing protein</fullName>
    </recommendedName>
</protein>
<feature type="domain" description="F-box" evidence="7">
    <location>
        <begin position="4"/>
        <end position="51"/>
    </location>
</feature>
<evidence type="ECO:0000313" key="8">
    <source>
        <dbReference type="EMBL" id="CAF1115664.1"/>
    </source>
</evidence>
<dbReference type="EMBL" id="CAJNOJ010000103">
    <property type="protein sequence ID" value="CAF1115664.1"/>
    <property type="molecule type" value="Genomic_DNA"/>
</dbReference>
<evidence type="ECO:0000256" key="4">
    <source>
        <dbReference type="ARBA" id="ARBA00022989"/>
    </source>
</evidence>
<keyword evidence="4 6" id="KW-1133">Transmembrane helix</keyword>
<feature type="transmembrane region" description="Helical" evidence="6">
    <location>
        <begin position="269"/>
        <end position="287"/>
    </location>
</feature>
<feature type="transmembrane region" description="Helical" evidence="6">
    <location>
        <begin position="460"/>
        <end position="487"/>
    </location>
</feature>
<dbReference type="PANTHER" id="PTHR23513">
    <property type="entry name" value="INTEGRAL MEMBRANE EFFLUX PROTEIN-RELATED"/>
    <property type="match status" value="1"/>
</dbReference>
<dbReference type="SUPFAM" id="SSF103473">
    <property type="entry name" value="MFS general substrate transporter"/>
    <property type="match status" value="1"/>
</dbReference>
<reference evidence="8" key="1">
    <citation type="submission" date="2021-02" db="EMBL/GenBank/DDBJ databases">
        <authorList>
            <person name="Nowell W R."/>
        </authorList>
    </citation>
    <scope>NUCLEOTIDE SEQUENCE</scope>
</reference>
<feature type="transmembrane region" description="Helical" evidence="6">
    <location>
        <begin position="366"/>
        <end position="383"/>
    </location>
</feature>
<dbReference type="InterPro" id="IPR036259">
    <property type="entry name" value="MFS_trans_sf"/>
</dbReference>
<keyword evidence="2" id="KW-1003">Cell membrane</keyword>
<feature type="transmembrane region" description="Helical" evidence="6">
    <location>
        <begin position="436"/>
        <end position="454"/>
    </location>
</feature>
<feature type="transmembrane region" description="Helical" evidence="6">
    <location>
        <begin position="293"/>
        <end position="312"/>
    </location>
</feature>
<dbReference type="Gene3D" id="1.20.1250.20">
    <property type="entry name" value="MFS general substrate transporter like domains"/>
    <property type="match status" value="1"/>
</dbReference>
<feature type="transmembrane region" description="Helical" evidence="6">
    <location>
        <begin position="118"/>
        <end position="144"/>
    </location>
</feature>
<accession>A0A814Q7I8</accession>
<evidence type="ECO:0000256" key="1">
    <source>
        <dbReference type="ARBA" id="ARBA00004651"/>
    </source>
</evidence>
<evidence type="ECO:0000256" key="5">
    <source>
        <dbReference type="ARBA" id="ARBA00023136"/>
    </source>
</evidence>
<dbReference type="PROSITE" id="PS50181">
    <property type="entry name" value="FBOX"/>
    <property type="match status" value="1"/>
</dbReference>
<feature type="transmembrane region" description="Helical" evidence="6">
    <location>
        <begin position="403"/>
        <end position="424"/>
    </location>
</feature>
<evidence type="ECO:0000259" key="7">
    <source>
        <dbReference type="PROSITE" id="PS50181"/>
    </source>
</evidence>
<evidence type="ECO:0000256" key="3">
    <source>
        <dbReference type="ARBA" id="ARBA00022692"/>
    </source>
</evidence>